<evidence type="ECO:0000256" key="1">
    <source>
        <dbReference type="SAM" id="Phobius"/>
    </source>
</evidence>
<sequence length="93" mass="10578">MDHLIIRKKMFTRNLLSTMYLLIAWWLFLALLFLMFCSLLGYYSDAIGAIFLLVDFPLTQITDILHLIFALLAIFIVPILIGIVALKTTGGTQ</sequence>
<evidence type="ECO:0000313" key="2">
    <source>
        <dbReference type="EMBL" id="GEK36806.1"/>
    </source>
</evidence>
<dbReference type="PATRIC" id="fig|417368.6.peg.1697"/>
<dbReference type="KEGG" id="eth:CK496_04730"/>
<keyword evidence="1" id="KW-0812">Transmembrane</keyword>
<dbReference type="EMBL" id="LWMN01000014">
    <property type="protein sequence ID" value="OAQ55205.1"/>
    <property type="molecule type" value="Genomic_DNA"/>
</dbReference>
<feature type="transmembrane region" description="Helical" evidence="1">
    <location>
        <begin position="64"/>
        <end position="86"/>
    </location>
</feature>
<reference evidence="2 5" key="2">
    <citation type="submission" date="2019-07" db="EMBL/GenBank/DDBJ databases">
        <title>Whole genome shotgun sequence of Enterococcus thailandicus NBRC 101867.</title>
        <authorList>
            <person name="Hosoyama A."/>
            <person name="Uohara A."/>
            <person name="Ohji S."/>
            <person name="Ichikawa N."/>
        </authorList>
    </citation>
    <scope>NUCLEOTIDE SEQUENCE [LARGE SCALE GENOMIC DNA]</scope>
    <source>
        <strain evidence="2 5">NBRC 101867</strain>
    </source>
</reference>
<keyword evidence="1" id="KW-0472">Membrane</keyword>
<comment type="caution">
    <text evidence="3">The sequence shown here is derived from an EMBL/GenBank/DDBJ whole genome shotgun (WGS) entry which is preliminary data.</text>
</comment>
<feature type="transmembrane region" description="Helical" evidence="1">
    <location>
        <begin position="20"/>
        <end position="44"/>
    </location>
</feature>
<dbReference type="EMBL" id="BJUG01000004">
    <property type="protein sequence ID" value="GEK36806.1"/>
    <property type="molecule type" value="Genomic_DNA"/>
</dbReference>
<dbReference type="AlphaFoldDB" id="A0A179EPN9"/>
<keyword evidence="1" id="KW-1133">Transmembrane helix</keyword>
<dbReference type="GeneID" id="77486939"/>
<dbReference type="Proteomes" id="UP000078516">
    <property type="component" value="Unassembled WGS sequence"/>
</dbReference>
<organism evidence="3 4">
    <name type="scientific">Enterococcus thailandicus</name>
    <dbReference type="NCBI Taxonomy" id="417368"/>
    <lineage>
        <taxon>Bacteria</taxon>
        <taxon>Bacillati</taxon>
        <taxon>Bacillota</taxon>
        <taxon>Bacilli</taxon>
        <taxon>Lactobacillales</taxon>
        <taxon>Enterococcaceae</taxon>
        <taxon>Enterococcus</taxon>
    </lineage>
</organism>
<name>A0A179EPN9_ENTTH</name>
<dbReference type="RefSeq" id="WP_067484153.1">
    <property type="nucleotide sequence ID" value="NZ_BJUG01000004.1"/>
</dbReference>
<accession>A0A179EPN9</accession>
<evidence type="ECO:0000313" key="5">
    <source>
        <dbReference type="Proteomes" id="UP000321361"/>
    </source>
</evidence>
<gene>
    <name evidence="3" type="ORF">A6E74_08765</name>
    <name evidence="2" type="ORF">ETH01_10930</name>
</gene>
<reference evidence="3 4" key="1">
    <citation type="submission" date="2016-04" db="EMBL/GenBank/DDBJ databases">
        <title>Draft genome of an Enterococcus thailandicus strain isolated from bovine feces.</title>
        <authorList>
            <person name="Beukers A.G."/>
            <person name="Zaheer R."/>
            <person name="Goji N."/>
            <person name="Cook S.R."/>
            <person name="Amoako K."/>
            <person name="Chaves A.V."/>
            <person name="Ward M.P."/>
            <person name="Mcallister T.A."/>
        </authorList>
    </citation>
    <scope>NUCLEOTIDE SEQUENCE [LARGE SCALE GENOMIC DNA]</scope>
    <source>
        <strain evidence="3 4">F0711D 46</strain>
    </source>
</reference>
<proteinExistence type="predicted"/>
<keyword evidence="4" id="KW-1185">Reference proteome</keyword>
<evidence type="ECO:0000313" key="4">
    <source>
        <dbReference type="Proteomes" id="UP000078516"/>
    </source>
</evidence>
<evidence type="ECO:0000313" key="3">
    <source>
        <dbReference type="EMBL" id="OAQ55205.1"/>
    </source>
</evidence>
<dbReference type="Proteomes" id="UP000321361">
    <property type="component" value="Unassembled WGS sequence"/>
</dbReference>
<protein>
    <submittedName>
        <fullName evidence="3">Uncharacterized protein</fullName>
    </submittedName>
</protein>